<dbReference type="UniPathway" id="UPA00074">
    <property type="reaction ID" value="UER00126"/>
</dbReference>
<gene>
    <name evidence="4 6" type="primary">purN</name>
    <name evidence="6" type="ORF">V6x_55190</name>
</gene>
<comment type="pathway">
    <text evidence="1 4">Purine metabolism; IMP biosynthesis via de novo pathway; N(2)-formyl-N(1)-(5-phospho-D-ribosyl)glycinamide from N(1)-(5-phospho-D-ribosyl)glycinamide (10-formyl THF route): step 1/1.</text>
</comment>
<dbReference type="HAMAP" id="MF_01930">
    <property type="entry name" value="PurN"/>
    <property type="match status" value="1"/>
</dbReference>
<comment type="catalytic activity">
    <reaction evidence="4">
        <text>N(1)-(5-phospho-beta-D-ribosyl)glycinamide + (6R)-10-formyltetrahydrofolate = N(2)-formyl-N(1)-(5-phospho-beta-D-ribosyl)glycinamide + (6S)-5,6,7,8-tetrahydrofolate + H(+)</text>
        <dbReference type="Rhea" id="RHEA:15053"/>
        <dbReference type="ChEBI" id="CHEBI:15378"/>
        <dbReference type="ChEBI" id="CHEBI:57453"/>
        <dbReference type="ChEBI" id="CHEBI:143788"/>
        <dbReference type="ChEBI" id="CHEBI:147286"/>
        <dbReference type="ChEBI" id="CHEBI:195366"/>
        <dbReference type="EC" id="2.1.2.2"/>
    </reaction>
</comment>
<dbReference type="Proteomes" id="UP000320722">
    <property type="component" value="Chromosome"/>
</dbReference>
<evidence type="ECO:0000256" key="1">
    <source>
        <dbReference type="ARBA" id="ARBA00005054"/>
    </source>
</evidence>
<dbReference type="PANTHER" id="PTHR43369:SF2">
    <property type="entry name" value="PHOSPHORIBOSYLGLYCINAMIDE FORMYLTRANSFERASE"/>
    <property type="match status" value="1"/>
</dbReference>
<name>A0A517WKJ3_9PLAN</name>
<protein>
    <recommendedName>
        <fullName evidence="4">Phosphoribosylglycinamide formyltransferase</fullName>
        <ecNumber evidence="4">2.1.2.2</ecNumber>
    </recommendedName>
    <alternativeName>
        <fullName evidence="4">5'-phosphoribosylglycinamide transformylase</fullName>
    </alternativeName>
    <alternativeName>
        <fullName evidence="4">GAR transformylase</fullName>
        <shortName evidence="4">GART</shortName>
    </alternativeName>
</protein>
<dbReference type="RefSeq" id="WP_145044302.1">
    <property type="nucleotide sequence ID" value="NZ_CP036347.1"/>
</dbReference>
<reference evidence="6 7" key="1">
    <citation type="submission" date="2019-02" db="EMBL/GenBank/DDBJ databases">
        <title>Deep-cultivation of Planctomycetes and their phenomic and genomic characterization uncovers novel biology.</title>
        <authorList>
            <person name="Wiegand S."/>
            <person name="Jogler M."/>
            <person name="Boedeker C."/>
            <person name="Pinto D."/>
            <person name="Vollmers J."/>
            <person name="Rivas-Marin E."/>
            <person name="Kohn T."/>
            <person name="Peeters S.H."/>
            <person name="Heuer A."/>
            <person name="Rast P."/>
            <person name="Oberbeckmann S."/>
            <person name="Bunk B."/>
            <person name="Jeske O."/>
            <person name="Meyerdierks A."/>
            <person name="Storesund J.E."/>
            <person name="Kallscheuer N."/>
            <person name="Luecker S."/>
            <person name="Lage O.M."/>
            <person name="Pohl T."/>
            <person name="Merkel B.J."/>
            <person name="Hornburger P."/>
            <person name="Mueller R.-W."/>
            <person name="Bruemmer F."/>
            <person name="Labrenz M."/>
            <person name="Spormann A.M."/>
            <person name="Op den Camp H."/>
            <person name="Overmann J."/>
            <person name="Amann R."/>
            <person name="Jetten M.S.M."/>
            <person name="Mascher T."/>
            <person name="Medema M.H."/>
            <person name="Devos D.P."/>
            <person name="Kaster A.-K."/>
            <person name="Ovreas L."/>
            <person name="Rohde M."/>
            <person name="Galperin M.Y."/>
            <person name="Jogler C."/>
        </authorList>
    </citation>
    <scope>NUCLEOTIDE SEQUENCE [LARGE SCALE GENOMIC DNA]</scope>
    <source>
        <strain evidence="6 7">V6</strain>
    </source>
</reference>
<dbReference type="GO" id="GO:0004644">
    <property type="term" value="F:phosphoribosylglycinamide formyltransferase activity"/>
    <property type="evidence" value="ECO:0007669"/>
    <property type="project" value="UniProtKB-UniRule"/>
</dbReference>
<dbReference type="Gene3D" id="3.40.50.170">
    <property type="entry name" value="Formyl transferase, N-terminal domain"/>
    <property type="match status" value="1"/>
</dbReference>
<evidence type="ECO:0000313" key="7">
    <source>
        <dbReference type="Proteomes" id="UP000320722"/>
    </source>
</evidence>
<comment type="similarity">
    <text evidence="4">Belongs to the GART family.</text>
</comment>
<dbReference type="AlphaFoldDB" id="A0A517WKJ3"/>
<dbReference type="SUPFAM" id="SSF53328">
    <property type="entry name" value="Formyltransferase"/>
    <property type="match status" value="1"/>
</dbReference>
<evidence type="ECO:0000259" key="5">
    <source>
        <dbReference type="Pfam" id="PF00551"/>
    </source>
</evidence>
<sequence>MTSTVLNRPLKLAVLISGGGTTLTNFLAQKAAGQLDIEVPLVIASRPGCGGIAKAETAGLNCEVIARRDFENIEAFSHAIFERCRACEVDLVTLAGFLSLIHIPEDFLYRVMNIHPALIPSFCGHGYYGHKVHEAVVSRGVKVSGCTVHFADNEYDHGPIIAQSAVPVKGTDSPEDVAARVFEAECELYPEVLRLYAAGKIKVVERRTVIAD</sequence>
<dbReference type="InterPro" id="IPR004607">
    <property type="entry name" value="GART"/>
</dbReference>
<feature type="domain" description="Formyl transferase N-terminal" evidence="5">
    <location>
        <begin position="11"/>
        <end position="193"/>
    </location>
</feature>
<dbReference type="CDD" id="cd08645">
    <property type="entry name" value="FMT_core_GART"/>
    <property type="match status" value="1"/>
</dbReference>
<dbReference type="InterPro" id="IPR002376">
    <property type="entry name" value="Formyl_transf_N"/>
</dbReference>
<dbReference type="EMBL" id="CP036347">
    <property type="protein sequence ID" value="QDU05777.1"/>
    <property type="molecule type" value="Genomic_DNA"/>
</dbReference>
<dbReference type="EC" id="2.1.2.2" evidence="4"/>
<evidence type="ECO:0000256" key="3">
    <source>
        <dbReference type="ARBA" id="ARBA00022755"/>
    </source>
</evidence>
<keyword evidence="3 4" id="KW-0658">Purine biosynthesis</keyword>
<accession>A0A517WKJ3</accession>
<dbReference type="GO" id="GO:0006189">
    <property type="term" value="P:'de novo' IMP biosynthetic process"/>
    <property type="evidence" value="ECO:0007669"/>
    <property type="project" value="UniProtKB-UniRule"/>
</dbReference>
<keyword evidence="2 4" id="KW-0808">Transferase</keyword>
<dbReference type="InterPro" id="IPR036477">
    <property type="entry name" value="Formyl_transf_N_sf"/>
</dbReference>
<proteinExistence type="inferred from homology"/>
<evidence type="ECO:0000313" key="6">
    <source>
        <dbReference type="EMBL" id="QDU05777.1"/>
    </source>
</evidence>
<feature type="binding site" evidence="4">
    <location>
        <position position="113"/>
    </location>
    <ligand>
        <name>(6R)-10-formyltetrahydrofolate</name>
        <dbReference type="ChEBI" id="CHEBI:195366"/>
    </ligand>
</feature>
<dbReference type="GO" id="GO:0005829">
    <property type="term" value="C:cytosol"/>
    <property type="evidence" value="ECO:0007669"/>
    <property type="project" value="TreeGrafter"/>
</dbReference>
<dbReference type="NCBIfam" id="TIGR00639">
    <property type="entry name" value="PurN"/>
    <property type="match status" value="1"/>
</dbReference>
<organism evidence="6 7">
    <name type="scientific">Gimesia chilikensis</name>
    <dbReference type="NCBI Taxonomy" id="2605989"/>
    <lineage>
        <taxon>Bacteria</taxon>
        <taxon>Pseudomonadati</taxon>
        <taxon>Planctomycetota</taxon>
        <taxon>Planctomycetia</taxon>
        <taxon>Planctomycetales</taxon>
        <taxon>Planctomycetaceae</taxon>
        <taxon>Gimesia</taxon>
    </lineage>
</organism>
<dbReference type="PANTHER" id="PTHR43369">
    <property type="entry name" value="PHOSPHORIBOSYLGLYCINAMIDE FORMYLTRANSFERASE"/>
    <property type="match status" value="1"/>
</dbReference>
<comment type="caution">
    <text evidence="4">Lacks conserved residue(s) required for the propagation of feature annotation.</text>
</comment>
<feature type="site" description="Raises pKa of active site His" evidence="4">
    <location>
        <position position="156"/>
    </location>
</feature>
<dbReference type="Pfam" id="PF00551">
    <property type="entry name" value="Formyl_trans_N"/>
    <property type="match status" value="1"/>
</dbReference>
<evidence type="ECO:0000256" key="2">
    <source>
        <dbReference type="ARBA" id="ARBA00022679"/>
    </source>
</evidence>
<evidence type="ECO:0000256" key="4">
    <source>
        <dbReference type="HAMAP-Rule" id="MF_01930"/>
    </source>
</evidence>
<comment type="function">
    <text evidence="4">Catalyzes the transfer of a formyl group from 10-formyltetrahydrofolate to 5-phospho-ribosyl-glycinamide (GAR), producing 5-phospho-ribosyl-N-formylglycinamide (FGAR) and tetrahydrofolate.</text>
</comment>
<feature type="active site" description="Proton donor" evidence="4">
    <location>
        <position position="115"/>
    </location>
</feature>